<dbReference type="Proteomes" id="UP000630615">
    <property type="component" value="Unassembled WGS sequence"/>
</dbReference>
<organism evidence="1 2">
    <name type="scientific">Enterococcus wangshanyuanii</name>
    <dbReference type="NCBI Taxonomy" id="2005703"/>
    <lineage>
        <taxon>Bacteria</taxon>
        <taxon>Bacillati</taxon>
        <taxon>Bacillota</taxon>
        <taxon>Bacilli</taxon>
        <taxon>Lactobacillales</taxon>
        <taxon>Enterococcaceae</taxon>
        <taxon>Enterococcus</taxon>
    </lineage>
</organism>
<reference evidence="2" key="1">
    <citation type="journal article" date="2019" name="Int. J. Syst. Evol. Microbiol.">
        <title>The Global Catalogue of Microorganisms (GCM) 10K type strain sequencing project: providing services to taxonomists for standard genome sequencing and annotation.</title>
        <authorList>
            <consortium name="The Broad Institute Genomics Platform"/>
            <consortium name="The Broad Institute Genome Sequencing Center for Infectious Disease"/>
            <person name="Wu L."/>
            <person name="Ma J."/>
        </authorList>
    </citation>
    <scope>NUCLEOTIDE SEQUENCE [LARGE SCALE GENOMIC DNA]</scope>
    <source>
        <strain evidence="2">CGMCC 1.15942</strain>
    </source>
</reference>
<dbReference type="Pfam" id="PF08820">
    <property type="entry name" value="DUF1803"/>
    <property type="match status" value="1"/>
</dbReference>
<keyword evidence="2" id="KW-1185">Reference proteome</keyword>
<name>A0ABQ1NNL4_9ENTE</name>
<evidence type="ECO:0000313" key="1">
    <source>
        <dbReference type="EMBL" id="GGC81390.1"/>
    </source>
</evidence>
<evidence type="ECO:0000313" key="2">
    <source>
        <dbReference type="Proteomes" id="UP000630615"/>
    </source>
</evidence>
<dbReference type="RefSeq" id="WP_227011223.1">
    <property type="nucleotide sequence ID" value="NZ_BMKI01000001.1"/>
</dbReference>
<dbReference type="EMBL" id="BMKI01000001">
    <property type="protein sequence ID" value="GGC81390.1"/>
    <property type="molecule type" value="Genomic_DNA"/>
</dbReference>
<protein>
    <recommendedName>
        <fullName evidence="3">DUF1803 domain-containing protein</fullName>
    </recommendedName>
</protein>
<accession>A0ABQ1NNL4</accession>
<evidence type="ECO:0008006" key="3">
    <source>
        <dbReference type="Google" id="ProtNLM"/>
    </source>
</evidence>
<proteinExistence type="predicted"/>
<gene>
    <name evidence="1" type="ORF">GCM10011573_08750</name>
</gene>
<sequence>MEKVIYYYKRERAAQLDKLISEPLFEQIMTYLIGNQEQEPILRQLKTAIPTTENLELYLEQMISHGIIQRKNRRYYLSIPIFSQEKRLKIPASTQIFLDESMKKTSSQEPFFGEILWSLFFDDDTDYFFGIKTAETSTTFVKRVEEGNEKLRFIALHLEDTFPLSLADYFSLLTKRAALPDTFKPLERLIGDVDIDYFITQALKVIRSSKRATSRQLKRNIFQEALLVTNDLEKTSDTTFSLTSPILENDNLSEVDEINTLKKLLSPLWEGIEDNNERVFYKKQLYSQLFHYYFPNTDVLHYFAY</sequence>
<dbReference type="InterPro" id="IPR014924">
    <property type="entry name" value="DUF1803"/>
</dbReference>
<comment type="caution">
    <text evidence="1">The sequence shown here is derived from an EMBL/GenBank/DDBJ whole genome shotgun (WGS) entry which is preliminary data.</text>
</comment>